<name>A0A8J3C401_9ACTN</name>
<accession>A0A8J3C401</accession>
<keyword evidence="1" id="KW-1133">Transmembrane helix</keyword>
<protein>
    <submittedName>
        <fullName evidence="2">Uncharacterized protein</fullName>
    </submittedName>
</protein>
<comment type="caution">
    <text evidence="2">The sequence shown here is derived from an EMBL/GenBank/DDBJ whole genome shotgun (WGS) entry which is preliminary data.</text>
</comment>
<proteinExistence type="predicted"/>
<feature type="transmembrane region" description="Helical" evidence="1">
    <location>
        <begin position="65"/>
        <end position="85"/>
    </location>
</feature>
<evidence type="ECO:0000256" key="1">
    <source>
        <dbReference type="SAM" id="Phobius"/>
    </source>
</evidence>
<organism evidence="2 3">
    <name type="scientific">Mangrovihabitans endophyticus</name>
    <dbReference type="NCBI Taxonomy" id="1751298"/>
    <lineage>
        <taxon>Bacteria</taxon>
        <taxon>Bacillati</taxon>
        <taxon>Actinomycetota</taxon>
        <taxon>Actinomycetes</taxon>
        <taxon>Micromonosporales</taxon>
        <taxon>Micromonosporaceae</taxon>
        <taxon>Mangrovihabitans</taxon>
    </lineage>
</organism>
<reference evidence="2" key="1">
    <citation type="journal article" date="2014" name="Int. J. Syst. Evol. Microbiol.">
        <title>Complete genome sequence of Corynebacterium casei LMG S-19264T (=DSM 44701T), isolated from a smear-ripened cheese.</title>
        <authorList>
            <consortium name="US DOE Joint Genome Institute (JGI-PGF)"/>
            <person name="Walter F."/>
            <person name="Albersmeier A."/>
            <person name="Kalinowski J."/>
            <person name="Ruckert C."/>
        </authorList>
    </citation>
    <scope>NUCLEOTIDE SEQUENCE</scope>
    <source>
        <strain evidence="2">CGMCC 4.7299</strain>
    </source>
</reference>
<dbReference type="Proteomes" id="UP000656042">
    <property type="component" value="Unassembled WGS sequence"/>
</dbReference>
<keyword evidence="1" id="KW-0812">Transmembrane</keyword>
<dbReference type="RefSeq" id="WP_189082469.1">
    <property type="nucleotide sequence ID" value="NZ_BMMX01000048.1"/>
</dbReference>
<evidence type="ECO:0000313" key="2">
    <source>
        <dbReference type="EMBL" id="GGL15406.1"/>
    </source>
</evidence>
<evidence type="ECO:0000313" key="3">
    <source>
        <dbReference type="Proteomes" id="UP000656042"/>
    </source>
</evidence>
<keyword evidence="1" id="KW-0472">Membrane</keyword>
<dbReference type="AlphaFoldDB" id="A0A8J3C401"/>
<keyword evidence="3" id="KW-1185">Reference proteome</keyword>
<reference evidence="2" key="2">
    <citation type="submission" date="2020-09" db="EMBL/GenBank/DDBJ databases">
        <authorList>
            <person name="Sun Q."/>
            <person name="Zhou Y."/>
        </authorList>
    </citation>
    <scope>NUCLEOTIDE SEQUENCE</scope>
    <source>
        <strain evidence="2">CGMCC 4.7299</strain>
    </source>
</reference>
<dbReference type="EMBL" id="BMMX01000048">
    <property type="protein sequence ID" value="GGL15406.1"/>
    <property type="molecule type" value="Genomic_DNA"/>
</dbReference>
<sequence length="136" mass="14655">MPKRVTTVERPLWSRARQAVASAGALPWILGHLGLYMLVFCGAAVVFEERVSPGRALGENVKAAIVDVGLFWWIAVPVGVASLAVARGYRNLPRVRFRLVTILAVELPALVAGVLGWWELPVGLLLVALLVVQPGP</sequence>
<feature type="transmembrane region" description="Helical" evidence="1">
    <location>
        <begin position="20"/>
        <end position="45"/>
    </location>
</feature>
<gene>
    <name evidence="2" type="ORF">GCM10012284_57590</name>
</gene>